<accession>A0A0R3JUX0</accession>
<reference evidence="7 8" key="1">
    <citation type="submission" date="2015-09" db="EMBL/GenBank/DDBJ databases">
        <title>Draft genome sequence of a Caloramator mitchellensis, a moderate thermophile from the Great Artesian Basin of Australia.</title>
        <authorList>
            <person name="Patel B.K."/>
        </authorList>
    </citation>
    <scope>NUCLEOTIDE SEQUENCE [LARGE SCALE GENOMIC DNA]</scope>
    <source>
        <strain evidence="7 8">VF08</strain>
    </source>
</reference>
<keyword evidence="4 6" id="KW-1133">Transmembrane helix</keyword>
<dbReference type="AlphaFoldDB" id="A0A0R3JUX0"/>
<comment type="subcellular location">
    <subcellularLocation>
        <location evidence="1">Cell membrane</location>
        <topology evidence="1">Multi-pass membrane protein</topology>
    </subcellularLocation>
</comment>
<feature type="transmembrane region" description="Helical" evidence="6">
    <location>
        <begin position="161"/>
        <end position="179"/>
    </location>
</feature>
<feature type="transmembrane region" description="Helical" evidence="6">
    <location>
        <begin position="358"/>
        <end position="379"/>
    </location>
</feature>
<dbReference type="Proteomes" id="UP000052015">
    <property type="component" value="Unassembled WGS sequence"/>
</dbReference>
<feature type="transmembrane region" description="Helical" evidence="6">
    <location>
        <begin position="412"/>
        <end position="434"/>
    </location>
</feature>
<feature type="transmembrane region" description="Helical" evidence="6">
    <location>
        <begin position="386"/>
        <end position="406"/>
    </location>
</feature>
<comment type="caution">
    <text evidence="7">The sequence shown here is derived from an EMBL/GenBank/DDBJ whole genome shotgun (WGS) entry which is preliminary data.</text>
</comment>
<dbReference type="PIRSF" id="PIRSF038958">
    <property type="entry name" value="PG_synth_SpoVB"/>
    <property type="match status" value="1"/>
</dbReference>
<dbReference type="InterPro" id="IPR024923">
    <property type="entry name" value="PG_synth_SpoVB"/>
</dbReference>
<evidence type="ECO:0000313" key="7">
    <source>
        <dbReference type="EMBL" id="KRQ87320.1"/>
    </source>
</evidence>
<protein>
    <submittedName>
        <fullName evidence="7">Stage V sporulation protein B</fullName>
    </submittedName>
</protein>
<feature type="transmembrane region" description="Helical" evidence="6">
    <location>
        <begin position="441"/>
        <end position="460"/>
    </location>
</feature>
<organism evidence="7 8">
    <name type="scientific">Caloramator mitchellensis</name>
    <dbReference type="NCBI Taxonomy" id="908809"/>
    <lineage>
        <taxon>Bacteria</taxon>
        <taxon>Bacillati</taxon>
        <taxon>Bacillota</taxon>
        <taxon>Clostridia</taxon>
        <taxon>Eubacteriales</taxon>
        <taxon>Clostridiaceae</taxon>
        <taxon>Caloramator</taxon>
    </lineage>
</organism>
<dbReference type="RefSeq" id="WP_057977088.1">
    <property type="nucleotide sequence ID" value="NZ_LKHP01000003.1"/>
</dbReference>
<dbReference type="InterPro" id="IPR014249">
    <property type="entry name" value="Spore_V_B"/>
</dbReference>
<evidence type="ECO:0000256" key="3">
    <source>
        <dbReference type="ARBA" id="ARBA00022692"/>
    </source>
</evidence>
<dbReference type="OrthoDB" id="9775950at2"/>
<keyword evidence="2" id="KW-1003">Cell membrane</keyword>
<dbReference type="InterPro" id="IPR002797">
    <property type="entry name" value="Polysacc_synth"/>
</dbReference>
<dbReference type="PANTHER" id="PTHR30250:SF21">
    <property type="entry name" value="LIPID II FLIPPASE MURJ"/>
    <property type="match status" value="1"/>
</dbReference>
<feature type="transmembrane region" description="Helical" evidence="6">
    <location>
        <begin position="466"/>
        <end position="485"/>
    </location>
</feature>
<feature type="transmembrane region" description="Helical" evidence="6">
    <location>
        <begin position="12"/>
        <end position="30"/>
    </location>
</feature>
<feature type="transmembrane region" description="Helical" evidence="6">
    <location>
        <begin position="121"/>
        <end position="140"/>
    </location>
</feature>
<feature type="transmembrane region" description="Helical" evidence="6">
    <location>
        <begin position="42"/>
        <end position="65"/>
    </location>
</feature>
<dbReference type="PANTHER" id="PTHR30250">
    <property type="entry name" value="PST FAMILY PREDICTED COLANIC ACID TRANSPORTER"/>
    <property type="match status" value="1"/>
</dbReference>
<keyword evidence="5 6" id="KW-0472">Membrane</keyword>
<evidence type="ECO:0000256" key="2">
    <source>
        <dbReference type="ARBA" id="ARBA00022475"/>
    </source>
</evidence>
<evidence type="ECO:0000313" key="8">
    <source>
        <dbReference type="Proteomes" id="UP000052015"/>
    </source>
</evidence>
<feature type="transmembrane region" description="Helical" evidence="6">
    <location>
        <begin position="85"/>
        <end position="106"/>
    </location>
</feature>
<evidence type="ECO:0000256" key="4">
    <source>
        <dbReference type="ARBA" id="ARBA00022989"/>
    </source>
</evidence>
<keyword evidence="3 6" id="KW-0812">Transmembrane</keyword>
<dbReference type="InterPro" id="IPR050833">
    <property type="entry name" value="Poly_Biosynth_Transport"/>
</dbReference>
<sequence length="487" mass="54698">MKVSNFYKNTAILVISNVVTGTLNFLFSIILSRSIGPEGMGIYQLVMPLYTMFLFITGGGITVAVSKIAAEKKALGRLRELYKTVNILCIFEFIWSLLVVTILLFISKFISNNIIKDARTYYSILAFLPALIIVSISSVVKGTYYGIQRVIEPAIIDVFEKIVRIAVMFPLLNLVKNISLELSCASAVLALSCGEASSLVLFYIFYSIYKRKHRTFEKTDNSLQLLFNTLKISTPLAFNGIFSTIFSMIIAIIIPLRLQVAGFTHQQSLSMFGKVTGMALNIIFYPAIILNSLSVILIPSISEALVQKDYRTVNRRIYKALDVSALVSLASMIILINFPEKIALTFYKDASIAPMLKFLAFGMPLVYIEIISFSILNALGKQKEIMINSLIISLSDLTILYILLAIPNINIYGYAINFIISAILGIVLSWIIVLSNYEFKFNMLSFIFSHSIAFFITLLLTKFIYIKLSNIYLLIISVYITYIILKE</sequence>
<evidence type="ECO:0000256" key="5">
    <source>
        <dbReference type="ARBA" id="ARBA00023136"/>
    </source>
</evidence>
<feature type="transmembrane region" description="Helical" evidence="6">
    <location>
        <begin position="236"/>
        <end position="258"/>
    </location>
</feature>
<dbReference type="GO" id="GO:0005886">
    <property type="term" value="C:plasma membrane"/>
    <property type="evidence" value="ECO:0007669"/>
    <property type="project" value="UniProtKB-SubCell"/>
</dbReference>
<dbReference type="STRING" id="908809.ABG79_00658"/>
<dbReference type="NCBIfam" id="TIGR02900">
    <property type="entry name" value="spore_V_B"/>
    <property type="match status" value="1"/>
</dbReference>
<gene>
    <name evidence="7" type="primary">spoVB_1</name>
    <name evidence="7" type="ORF">ABG79_00658</name>
</gene>
<feature type="transmembrane region" description="Helical" evidence="6">
    <location>
        <begin position="278"/>
        <end position="299"/>
    </location>
</feature>
<feature type="transmembrane region" description="Helical" evidence="6">
    <location>
        <begin position="185"/>
        <end position="206"/>
    </location>
</feature>
<dbReference type="Pfam" id="PF01943">
    <property type="entry name" value="Polysacc_synt"/>
    <property type="match status" value="1"/>
</dbReference>
<evidence type="ECO:0000256" key="6">
    <source>
        <dbReference type="SAM" id="Phobius"/>
    </source>
</evidence>
<dbReference type="EMBL" id="LKHP01000003">
    <property type="protein sequence ID" value="KRQ87320.1"/>
    <property type="molecule type" value="Genomic_DNA"/>
</dbReference>
<evidence type="ECO:0000256" key="1">
    <source>
        <dbReference type="ARBA" id="ARBA00004651"/>
    </source>
</evidence>
<proteinExistence type="predicted"/>
<feature type="transmembrane region" description="Helical" evidence="6">
    <location>
        <begin position="320"/>
        <end position="338"/>
    </location>
</feature>
<keyword evidence="8" id="KW-1185">Reference proteome</keyword>
<name>A0A0R3JUX0_CALMK</name>